<dbReference type="AlphaFoldDB" id="A0A1R2BZV5"/>
<organism evidence="2 3">
    <name type="scientific">Stentor coeruleus</name>
    <dbReference type="NCBI Taxonomy" id="5963"/>
    <lineage>
        <taxon>Eukaryota</taxon>
        <taxon>Sar</taxon>
        <taxon>Alveolata</taxon>
        <taxon>Ciliophora</taxon>
        <taxon>Postciliodesmatophora</taxon>
        <taxon>Heterotrichea</taxon>
        <taxon>Heterotrichida</taxon>
        <taxon>Stentoridae</taxon>
        <taxon>Stentor</taxon>
    </lineage>
</organism>
<protein>
    <submittedName>
        <fullName evidence="2">Uncharacterized protein</fullName>
    </submittedName>
</protein>
<evidence type="ECO:0000313" key="2">
    <source>
        <dbReference type="EMBL" id="OMJ82289.1"/>
    </source>
</evidence>
<proteinExistence type="predicted"/>
<comment type="caution">
    <text evidence="2">The sequence shown here is derived from an EMBL/GenBank/DDBJ whole genome shotgun (WGS) entry which is preliminary data.</text>
</comment>
<keyword evidence="1" id="KW-0472">Membrane</keyword>
<dbReference type="Proteomes" id="UP000187209">
    <property type="component" value="Unassembled WGS sequence"/>
</dbReference>
<sequence>MNNGFQIWTFKTLVNFIIMNWLVAVIFVCQVFGENLKNHEFNLRQTCKNTAFVIKQAGIYPWPMHPNAITTLSVWALPIQDVYVQEFNVCFDNGELWTNFYHQFINKNYLINEESYFSITFVAPSNHGSYKMLVDFTAGQHIGCWILDLTL</sequence>
<gene>
    <name evidence="2" type="ORF">SteCoe_17070</name>
</gene>
<feature type="transmembrane region" description="Helical" evidence="1">
    <location>
        <begin position="12"/>
        <end position="33"/>
    </location>
</feature>
<keyword evidence="3" id="KW-1185">Reference proteome</keyword>
<dbReference type="EMBL" id="MPUH01000346">
    <property type="protein sequence ID" value="OMJ82289.1"/>
    <property type="molecule type" value="Genomic_DNA"/>
</dbReference>
<evidence type="ECO:0000256" key="1">
    <source>
        <dbReference type="SAM" id="Phobius"/>
    </source>
</evidence>
<accession>A0A1R2BZV5</accession>
<keyword evidence="1" id="KW-0812">Transmembrane</keyword>
<reference evidence="2 3" key="1">
    <citation type="submission" date="2016-11" db="EMBL/GenBank/DDBJ databases">
        <title>The macronuclear genome of Stentor coeruleus: a giant cell with tiny introns.</title>
        <authorList>
            <person name="Slabodnick M."/>
            <person name="Ruby J.G."/>
            <person name="Reiff S.B."/>
            <person name="Swart E.C."/>
            <person name="Gosai S."/>
            <person name="Prabakaran S."/>
            <person name="Witkowska E."/>
            <person name="Larue G.E."/>
            <person name="Fisher S."/>
            <person name="Freeman R.M."/>
            <person name="Gunawardena J."/>
            <person name="Chu W."/>
            <person name="Stover N.A."/>
            <person name="Gregory B.D."/>
            <person name="Nowacki M."/>
            <person name="Derisi J."/>
            <person name="Roy S.W."/>
            <person name="Marshall W.F."/>
            <person name="Sood P."/>
        </authorList>
    </citation>
    <scope>NUCLEOTIDE SEQUENCE [LARGE SCALE GENOMIC DNA]</scope>
    <source>
        <strain evidence="2">WM001</strain>
    </source>
</reference>
<keyword evidence="1" id="KW-1133">Transmembrane helix</keyword>
<evidence type="ECO:0000313" key="3">
    <source>
        <dbReference type="Proteomes" id="UP000187209"/>
    </source>
</evidence>
<name>A0A1R2BZV5_9CILI</name>